<evidence type="ECO:0000259" key="6">
    <source>
        <dbReference type="Pfam" id="PF00266"/>
    </source>
</evidence>
<protein>
    <submittedName>
        <fullName evidence="7">Aminotransferase class V-fold PLP-dependent enzyme</fullName>
    </submittedName>
</protein>
<keyword evidence="7" id="KW-0032">Aminotransferase</keyword>
<dbReference type="SUPFAM" id="SSF53383">
    <property type="entry name" value="PLP-dependent transferases"/>
    <property type="match status" value="1"/>
</dbReference>
<feature type="domain" description="Aminotransferase class V" evidence="6">
    <location>
        <begin position="27"/>
        <end position="389"/>
    </location>
</feature>
<evidence type="ECO:0000256" key="2">
    <source>
        <dbReference type="ARBA" id="ARBA00010447"/>
    </source>
</evidence>
<accession>A0AAQ2EWM0</accession>
<evidence type="ECO:0000313" key="8">
    <source>
        <dbReference type="Proteomes" id="UP000305423"/>
    </source>
</evidence>
<dbReference type="AlphaFoldDB" id="A0AAQ2EWM0"/>
<dbReference type="Pfam" id="PF00266">
    <property type="entry name" value="Aminotran_5"/>
    <property type="match status" value="1"/>
</dbReference>
<proteinExistence type="inferred from homology"/>
<comment type="cofactor">
    <cofactor evidence="1 5">
        <name>pyridoxal 5'-phosphate</name>
        <dbReference type="ChEBI" id="CHEBI:597326"/>
    </cofactor>
</comment>
<dbReference type="PANTHER" id="PTHR43586">
    <property type="entry name" value="CYSTEINE DESULFURASE"/>
    <property type="match status" value="1"/>
</dbReference>
<dbReference type="GO" id="GO:0031071">
    <property type="term" value="F:cysteine desulfurase activity"/>
    <property type="evidence" value="ECO:0007669"/>
    <property type="project" value="UniProtKB-EC"/>
</dbReference>
<evidence type="ECO:0000256" key="1">
    <source>
        <dbReference type="ARBA" id="ARBA00001933"/>
    </source>
</evidence>
<dbReference type="PANTHER" id="PTHR43586:SF8">
    <property type="entry name" value="CYSTEINE DESULFURASE 1, CHLOROPLASTIC"/>
    <property type="match status" value="1"/>
</dbReference>
<dbReference type="GO" id="GO:0008483">
    <property type="term" value="F:transaminase activity"/>
    <property type="evidence" value="ECO:0007669"/>
    <property type="project" value="UniProtKB-KW"/>
</dbReference>
<dbReference type="InterPro" id="IPR015424">
    <property type="entry name" value="PyrdxlP-dep_Trfase"/>
</dbReference>
<dbReference type="Proteomes" id="UP000305423">
    <property type="component" value="Unassembled WGS sequence"/>
</dbReference>
<dbReference type="RefSeq" id="WP_045965156.1">
    <property type="nucleotide sequence ID" value="NZ_JAXGFZ010000014.1"/>
</dbReference>
<gene>
    <name evidence="7" type="ORF">CWB74_03455</name>
</gene>
<dbReference type="InterPro" id="IPR015422">
    <property type="entry name" value="PyrdxlP-dep_Trfase_small"/>
</dbReference>
<dbReference type="EMBL" id="PNEL01000010">
    <property type="protein sequence ID" value="TMN80798.1"/>
    <property type="molecule type" value="Genomic_DNA"/>
</dbReference>
<evidence type="ECO:0000256" key="4">
    <source>
        <dbReference type="ARBA" id="ARBA00050776"/>
    </source>
</evidence>
<dbReference type="Gene3D" id="3.90.1150.10">
    <property type="entry name" value="Aspartate Aminotransferase, domain 1"/>
    <property type="match status" value="1"/>
</dbReference>
<dbReference type="PROSITE" id="PS00595">
    <property type="entry name" value="AA_TRANSFER_CLASS_5"/>
    <property type="match status" value="1"/>
</dbReference>
<keyword evidence="3" id="KW-0663">Pyridoxal phosphate</keyword>
<dbReference type="InterPro" id="IPR015421">
    <property type="entry name" value="PyrdxlP-dep_Trfase_major"/>
</dbReference>
<dbReference type="Gene3D" id="3.40.640.10">
    <property type="entry name" value="Type I PLP-dependent aspartate aminotransferase-like (Major domain)"/>
    <property type="match status" value="1"/>
</dbReference>
<reference evidence="7 8" key="1">
    <citation type="submission" date="2017-12" db="EMBL/GenBank/DDBJ databases">
        <authorList>
            <person name="Paulsen S."/>
            <person name="Gram L.K."/>
        </authorList>
    </citation>
    <scope>NUCLEOTIDE SEQUENCE [LARGE SCALE GENOMIC DNA]</scope>
    <source>
        <strain evidence="7 8">S1607</strain>
    </source>
</reference>
<dbReference type="InterPro" id="IPR020578">
    <property type="entry name" value="Aminotrans_V_PyrdxlP_BS"/>
</dbReference>
<sequence length="404" mass="44446">MNQLPEQAALRADFPALAAQLDGVGITYLDSAASSLKPQVVADAISQYYLGVSTNVHRGKSQSLESVSNRYEEARYKVAELISCSGNEVVFVKNTTEGINLVANGCQLQSNDLVVALPSGHHSNLLPWMAKAQVESVQLNKQGNIDLISYVALLSRKPKVVAITACSNVTGVYLDLPLYCKMAKEAGAIVVVDAAQAIAHRKINVHELDIDFLTFSAHKMLGPTGLGILYGRKAALEQLEVTQLGGGMVDWVDEEHYRVRKIPHRFEPGTPHIAGVLGFAAAIEYLNKFGWERVQKHDSYLGKLMLEEAMARDYLNVIQPDRSLDRGAVLSFGIPKVNSMDDFARTLSDSYGFICRTGYLCAQPFVSLYSDQPVLRISGYIYTNEDDIRGFFAALDELSKFTFL</sequence>
<evidence type="ECO:0000256" key="5">
    <source>
        <dbReference type="RuleBase" id="RU004504"/>
    </source>
</evidence>
<dbReference type="InterPro" id="IPR000192">
    <property type="entry name" value="Aminotrans_V_dom"/>
</dbReference>
<evidence type="ECO:0000256" key="3">
    <source>
        <dbReference type="ARBA" id="ARBA00022898"/>
    </source>
</evidence>
<organism evidence="7 8">
    <name type="scientific">Pseudoalteromonas piscicida</name>
    <dbReference type="NCBI Taxonomy" id="43662"/>
    <lineage>
        <taxon>Bacteria</taxon>
        <taxon>Pseudomonadati</taxon>
        <taxon>Pseudomonadota</taxon>
        <taxon>Gammaproteobacteria</taxon>
        <taxon>Alteromonadales</taxon>
        <taxon>Pseudoalteromonadaceae</taxon>
        <taxon>Pseudoalteromonas</taxon>
    </lineage>
</organism>
<reference evidence="8" key="2">
    <citation type="submission" date="2019-06" db="EMBL/GenBank/DDBJ databases">
        <title>Co-occurence of chitin degradation, pigmentation and bioactivity in marine Pseudoalteromonas.</title>
        <authorList>
            <person name="Sonnenschein E.C."/>
            <person name="Bech P.K."/>
        </authorList>
    </citation>
    <scope>NUCLEOTIDE SEQUENCE [LARGE SCALE GENOMIC DNA]</scope>
    <source>
        <strain evidence="8">S1607</strain>
    </source>
</reference>
<comment type="caution">
    <text evidence="7">The sequence shown here is derived from an EMBL/GenBank/DDBJ whole genome shotgun (WGS) entry which is preliminary data.</text>
</comment>
<keyword evidence="7" id="KW-0808">Transferase</keyword>
<name>A0AAQ2EWM0_PSEO7</name>
<comment type="similarity">
    <text evidence="2">Belongs to the class-V pyridoxal-phosphate-dependent aminotransferase family. Csd subfamily.</text>
</comment>
<evidence type="ECO:0000313" key="7">
    <source>
        <dbReference type="EMBL" id="TMN80798.1"/>
    </source>
</evidence>
<comment type="catalytic activity">
    <reaction evidence="4">
        <text>(sulfur carrier)-H + L-cysteine = (sulfur carrier)-SH + L-alanine</text>
        <dbReference type="Rhea" id="RHEA:43892"/>
        <dbReference type="Rhea" id="RHEA-COMP:14737"/>
        <dbReference type="Rhea" id="RHEA-COMP:14739"/>
        <dbReference type="ChEBI" id="CHEBI:29917"/>
        <dbReference type="ChEBI" id="CHEBI:35235"/>
        <dbReference type="ChEBI" id="CHEBI:57972"/>
        <dbReference type="ChEBI" id="CHEBI:64428"/>
        <dbReference type="EC" id="2.8.1.7"/>
    </reaction>
</comment>